<dbReference type="EMBL" id="ML179632">
    <property type="protein sequence ID" value="THU83956.1"/>
    <property type="molecule type" value="Genomic_DNA"/>
</dbReference>
<gene>
    <name evidence="1" type="ORF">K435DRAFT_688528</name>
</gene>
<dbReference type="Proteomes" id="UP000297245">
    <property type="component" value="Unassembled WGS sequence"/>
</dbReference>
<name>A0A4S8L5S5_DENBC</name>
<reference evidence="1 2" key="1">
    <citation type="journal article" date="2019" name="Nat. Ecol. Evol.">
        <title>Megaphylogeny resolves global patterns of mushroom evolution.</title>
        <authorList>
            <person name="Varga T."/>
            <person name="Krizsan K."/>
            <person name="Foldi C."/>
            <person name="Dima B."/>
            <person name="Sanchez-Garcia M."/>
            <person name="Sanchez-Ramirez S."/>
            <person name="Szollosi G.J."/>
            <person name="Szarkandi J.G."/>
            <person name="Papp V."/>
            <person name="Albert L."/>
            <person name="Andreopoulos W."/>
            <person name="Angelini C."/>
            <person name="Antonin V."/>
            <person name="Barry K.W."/>
            <person name="Bougher N.L."/>
            <person name="Buchanan P."/>
            <person name="Buyck B."/>
            <person name="Bense V."/>
            <person name="Catcheside P."/>
            <person name="Chovatia M."/>
            <person name="Cooper J."/>
            <person name="Damon W."/>
            <person name="Desjardin D."/>
            <person name="Finy P."/>
            <person name="Geml J."/>
            <person name="Haridas S."/>
            <person name="Hughes K."/>
            <person name="Justo A."/>
            <person name="Karasinski D."/>
            <person name="Kautmanova I."/>
            <person name="Kiss B."/>
            <person name="Kocsube S."/>
            <person name="Kotiranta H."/>
            <person name="LaButti K.M."/>
            <person name="Lechner B.E."/>
            <person name="Liimatainen K."/>
            <person name="Lipzen A."/>
            <person name="Lukacs Z."/>
            <person name="Mihaltcheva S."/>
            <person name="Morgado L.N."/>
            <person name="Niskanen T."/>
            <person name="Noordeloos M.E."/>
            <person name="Ohm R.A."/>
            <person name="Ortiz-Santana B."/>
            <person name="Ovrebo C."/>
            <person name="Racz N."/>
            <person name="Riley R."/>
            <person name="Savchenko A."/>
            <person name="Shiryaev A."/>
            <person name="Soop K."/>
            <person name="Spirin V."/>
            <person name="Szebenyi C."/>
            <person name="Tomsovsky M."/>
            <person name="Tulloss R.E."/>
            <person name="Uehling J."/>
            <person name="Grigoriev I.V."/>
            <person name="Vagvolgyi C."/>
            <person name="Papp T."/>
            <person name="Martin F.M."/>
            <person name="Miettinen O."/>
            <person name="Hibbett D.S."/>
            <person name="Nagy L.G."/>
        </authorList>
    </citation>
    <scope>NUCLEOTIDE SEQUENCE [LARGE SCALE GENOMIC DNA]</scope>
    <source>
        <strain evidence="1 2">CBS 962.96</strain>
    </source>
</reference>
<organism evidence="1 2">
    <name type="scientific">Dendrothele bispora (strain CBS 962.96)</name>
    <dbReference type="NCBI Taxonomy" id="1314807"/>
    <lineage>
        <taxon>Eukaryota</taxon>
        <taxon>Fungi</taxon>
        <taxon>Dikarya</taxon>
        <taxon>Basidiomycota</taxon>
        <taxon>Agaricomycotina</taxon>
        <taxon>Agaricomycetes</taxon>
        <taxon>Agaricomycetidae</taxon>
        <taxon>Agaricales</taxon>
        <taxon>Agaricales incertae sedis</taxon>
        <taxon>Dendrothele</taxon>
    </lineage>
</organism>
<proteinExistence type="predicted"/>
<dbReference type="AlphaFoldDB" id="A0A4S8L5S5"/>
<evidence type="ECO:0000313" key="1">
    <source>
        <dbReference type="EMBL" id="THU83956.1"/>
    </source>
</evidence>
<keyword evidence="2" id="KW-1185">Reference proteome</keyword>
<protein>
    <submittedName>
        <fullName evidence="1">Uncharacterized protein</fullName>
    </submittedName>
</protein>
<sequence>MLSTFREREDQESIEFWSYVVDCLQRLKHTGMSDEEDDTAETDVGGLKVKRRVRLVQKLNWRHPSLRALFEIVDQTRQFEDLIFKQSGASPLPRIRVDTVVTRDPPEHLPRSFFEDDYIESMEKTSPWKLKALRMSKKQFKRYDFDTYDPSQHDVE</sequence>
<evidence type="ECO:0000313" key="2">
    <source>
        <dbReference type="Proteomes" id="UP000297245"/>
    </source>
</evidence>
<accession>A0A4S8L5S5</accession>
<dbReference type="OrthoDB" id="2820530at2759"/>